<sequence>DIYKIREQTYSITINNLLLLLLHSRLYVVMKVINSAHVFPPDHQRFTVRVRNFHK</sequence>
<dbReference type="EMBL" id="JASPKZ010001199">
    <property type="protein sequence ID" value="KAJ9598669.1"/>
    <property type="molecule type" value="Genomic_DNA"/>
</dbReference>
<feature type="non-terminal residue" evidence="1">
    <location>
        <position position="1"/>
    </location>
</feature>
<name>A0AAD8AGM5_DIPPU</name>
<comment type="caution">
    <text evidence="1">The sequence shown here is derived from an EMBL/GenBank/DDBJ whole genome shotgun (WGS) entry which is preliminary data.</text>
</comment>
<dbReference type="Proteomes" id="UP001233999">
    <property type="component" value="Unassembled WGS sequence"/>
</dbReference>
<evidence type="ECO:0000313" key="2">
    <source>
        <dbReference type="Proteomes" id="UP001233999"/>
    </source>
</evidence>
<gene>
    <name evidence="1" type="ORF">L9F63_010649</name>
</gene>
<evidence type="ECO:0000313" key="1">
    <source>
        <dbReference type="EMBL" id="KAJ9598669.1"/>
    </source>
</evidence>
<feature type="non-terminal residue" evidence="1">
    <location>
        <position position="55"/>
    </location>
</feature>
<dbReference type="AlphaFoldDB" id="A0AAD8AGM5"/>
<reference evidence="1" key="2">
    <citation type="submission" date="2023-05" db="EMBL/GenBank/DDBJ databases">
        <authorList>
            <person name="Fouks B."/>
        </authorList>
    </citation>
    <scope>NUCLEOTIDE SEQUENCE</scope>
    <source>
        <strain evidence="1">Stay&amp;Tobe</strain>
        <tissue evidence="1">Testes</tissue>
    </source>
</reference>
<organism evidence="1 2">
    <name type="scientific">Diploptera punctata</name>
    <name type="common">Pacific beetle cockroach</name>
    <dbReference type="NCBI Taxonomy" id="6984"/>
    <lineage>
        <taxon>Eukaryota</taxon>
        <taxon>Metazoa</taxon>
        <taxon>Ecdysozoa</taxon>
        <taxon>Arthropoda</taxon>
        <taxon>Hexapoda</taxon>
        <taxon>Insecta</taxon>
        <taxon>Pterygota</taxon>
        <taxon>Neoptera</taxon>
        <taxon>Polyneoptera</taxon>
        <taxon>Dictyoptera</taxon>
        <taxon>Blattodea</taxon>
        <taxon>Blaberoidea</taxon>
        <taxon>Blaberidae</taxon>
        <taxon>Diplopterinae</taxon>
        <taxon>Diploptera</taxon>
    </lineage>
</organism>
<accession>A0AAD8AGM5</accession>
<keyword evidence="2" id="KW-1185">Reference proteome</keyword>
<proteinExistence type="predicted"/>
<reference evidence="1" key="1">
    <citation type="journal article" date="2023" name="IScience">
        <title>Live-bearing cockroach genome reveals convergent evolutionary mechanisms linked to viviparity in insects and beyond.</title>
        <authorList>
            <person name="Fouks B."/>
            <person name="Harrison M.C."/>
            <person name="Mikhailova A.A."/>
            <person name="Marchal E."/>
            <person name="English S."/>
            <person name="Carruthers M."/>
            <person name="Jennings E.C."/>
            <person name="Chiamaka E.L."/>
            <person name="Frigard R.A."/>
            <person name="Pippel M."/>
            <person name="Attardo G.M."/>
            <person name="Benoit J.B."/>
            <person name="Bornberg-Bauer E."/>
            <person name="Tobe S.S."/>
        </authorList>
    </citation>
    <scope>NUCLEOTIDE SEQUENCE</scope>
    <source>
        <strain evidence="1">Stay&amp;Tobe</strain>
    </source>
</reference>
<protein>
    <submittedName>
        <fullName evidence="1">Uncharacterized protein</fullName>
    </submittedName>
</protein>